<proteinExistence type="predicted"/>
<evidence type="ECO:0000313" key="3">
    <source>
        <dbReference type="Proteomes" id="UP001407405"/>
    </source>
</evidence>
<reference evidence="2 3" key="1">
    <citation type="submission" date="2024-04" db="EMBL/GenBank/DDBJ databases">
        <title>Genome sequencing and metabolic network reconstruction of aminoacids and betaine degradation by Anoxynatronum sibiricum.</title>
        <authorList>
            <person name="Detkova E.N."/>
            <person name="Boltjanskaja Y.V."/>
            <person name="Mardanov A.V."/>
            <person name="Kevbrin V."/>
        </authorList>
    </citation>
    <scope>NUCLEOTIDE SEQUENCE [LARGE SCALE GENOMIC DNA]</scope>
    <source>
        <strain evidence="2 3">Z-7981</strain>
    </source>
</reference>
<dbReference type="RefSeq" id="WP_343187034.1">
    <property type="nucleotide sequence ID" value="NZ_JBCITM010000020.1"/>
</dbReference>
<dbReference type="EMBL" id="JBCITM010000020">
    <property type="protein sequence ID" value="MEN1761747.1"/>
    <property type="molecule type" value="Genomic_DNA"/>
</dbReference>
<gene>
    <name evidence="2" type="ORF">AAIG11_14770</name>
</gene>
<evidence type="ECO:0000313" key="2">
    <source>
        <dbReference type="EMBL" id="MEN1761747.1"/>
    </source>
</evidence>
<accession>A0ABU9VX73</accession>
<sequence>MISVEICFNKKEGVESLTFLDERREEIGRTEGDIGEALVGFIEADINAEEIRRPHLLNCFLEESNEFLIDSNKVKKDVIGRIQDHYKRKIKQVLDRQNIKLAQLDSHKRLLYYEIFKKNYYSSDELLRYEMQSEYEYCISAIVRDGEGKFTPYTLNIINIRSDDEEQNDFINAINDLEFSITEKHKAYNIENVCEILFLELVKRNVVINTCANCGKLFKPERASDKYCLRQVNGEKRCTDIGYRNKVKKHPILSLFERKRKTRNREKQVACKRENFTEETKKKYREAYEKWYEEYSELKNKYVEAYDRAEGESEKRNLETEFEGMFKKLSDYFDN</sequence>
<evidence type="ECO:0000256" key="1">
    <source>
        <dbReference type="SAM" id="Coils"/>
    </source>
</evidence>
<keyword evidence="3" id="KW-1185">Reference proteome</keyword>
<dbReference type="Proteomes" id="UP001407405">
    <property type="component" value="Unassembled WGS sequence"/>
</dbReference>
<name>A0ABU9VX73_9CLOT</name>
<protein>
    <submittedName>
        <fullName evidence="2">DUF6076 domain-containing protein</fullName>
    </submittedName>
</protein>
<comment type="caution">
    <text evidence="2">The sequence shown here is derived from an EMBL/GenBank/DDBJ whole genome shotgun (WGS) entry which is preliminary data.</text>
</comment>
<feature type="coiled-coil region" evidence="1">
    <location>
        <begin position="281"/>
        <end position="312"/>
    </location>
</feature>
<keyword evidence="1" id="KW-0175">Coiled coil</keyword>
<organism evidence="2 3">
    <name type="scientific">Anoxynatronum sibiricum</name>
    <dbReference type="NCBI Taxonomy" id="210623"/>
    <lineage>
        <taxon>Bacteria</taxon>
        <taxon>Bacillati</taxon>
        <taxon>Bacillota</taxon>
        <taxon>Clostridia</taxon>
        <taxon>Eubacteriales</taxon>
        <taxon>Clostridiaceae</taxon>
        <taxon>Anoxynatronum</taxon>
    </lineage>
</organism>